<evidence type="ECO:0000313" key="22">
    <source>
        <dbReference type="EMBL" id="XBY63646.1"/>
    </source>
</evidence>
<dbReference type="PIRSF" id="PIRSF017184">
    <property type="entry name" value="Nnr"/>
    <property type="match status" value="1"/>
</dbReference>
<feature type="binding site" evidence="17">
    <location>
        <position position="436"/>
    </location>
    <ligand>
        <name>AMP</name>
        <dbReference type="ChEBI" id="CHEBI:456215"/>
    </ligand>
</feature>
<comment type="catalytic activity">
    <reaction evidence="1 18 19">
        <text>(6R)-NADHX = (6S)-NADHX</text>
        <dbReference type="Rhea" id="RHEA:32215"/>
        <dbReference type="ChEBI" id="CHEBI:64074"/>
        <dbReference type="ChEBI" id="CHEBI:64075"/>
        <dbReference type="EC" id="5.1.99.6"/>
    </reaction>
</comment>
<feature type="binding site" evidence="18">
    <location>
        <position position="161"/>
    </location>
    <ligand>
        <name>(6S)-NADPHX</name>
        <dbReference type="ChEBI" id="CHEBI:64076"/>
    </ligand>
</feature>
<dbReference type="HAMAP" id="MF_01966">
    <property type="entry name" value="NADHX_epimerase"/>
    <property type="match status" value="1"/>
</dbReference>
<dbReference type="HAMAP" id="MF_01965">
    <property type="entry name" value="NADHX_dehydratase"/>
    <property type="match status" value="1"/>
</dbReference>
<dbReference type="NCBIfam" id="TIGR00196">
    <property type="entry name" value="yjeF_cterm"/>
    <property type="match status" value="1"/>
</dbReference>
<feature type="binding site" evidence="17">
    <location>
        <position position="262"/>
    </location>
    <ligand>
        <name>(6S)-NADPHX</name>
        <dbReference type="ChEBI" id="CHEBI:64076"/>
    </ligand>
</feature>
<keyword evidence="5 18" id="KW-0479">Metal-binding</keyword>
<dbReference type="SUPFAM" id="SSF53613">
    <property type="entry name" value="Ribokinase-like"/>
    <property type="match status" value="1"/>
</dbReference>
<keyword evidence="10 17" id="KW-0520">NAD</keyword>
<evidence type="ECO:0000256" key="11">
    <source>
        <dbReference type="ARBA" id="ARBA00023235"/>
    </source>
</evidence>
<name>A0AAU7Y0P4_9PSED</name>
<feature type="binding site" evidence="18">
    <location>
        <position position="164"/>
    </location>
    <ligand>
        <name>K(+)</name>
        <dbReference type="ChEBI" id="CHEBI:29103"/>
    </ligand>
</feature>
<protein>
    <recommendedName>
        <fullName evidence="19">Bifunctional NAD(P)H-hydrate repair enzyme</fullName>
    </recommendedName>
    <alternativeName>
        <fullName evidence="19">Nicotinamide nucleotide repair protein</fullName>
    </alternativeName>
    <domain>
        <recommendedName>
            <fullName evidence="19">ADP-dependent (S)-NAD(P)H-hydrate dehydratase</fullName>
            <ecNumber evidence="19">4.2.1.136</ecNumber>
        </recommendedName>
        <alternativeName>
            <fullName evidence="19">ADP-dependent NAD(P)HX dehydratase</fullName>
        </alternativeName>
    </domain>
    <domain>
        <recommendedName>
            <fullName evidence="19">NAD(P)H-hydrate epimerase</fullName>
            <ecNumber evidence="19">5.1.99.6</ecNumber>
        </recommendedName>
    </domain>
</protein>
<comment type="cofactor">
    <cofactor evidence="17">
        <name>Mg(2+)</name>
        <dbReference type="ChEBI" id="CHEBI:18420"/>
    </cofactor>
</comment>
<dbReference type="InterPro" id="IPR036652">
    <property type="entry name" value="YjeF_N_dom_sf"/>
</dbReference>
<evidence type="ECO:0000256" key="9">
    <source>
        <dbReference type="ARBA" id="ARBA00022958"/>
    </source>
</evidence>
<comment type="function">
    <text evidence="14 19">Bifunctional enzyme that catalyzes the epimerization of the S- and R-forms of NAD(P)HX and the dehydration of the S-form of NAD(P)HX at the expense of ADP, which is converted to AMP. This allows the repair of both epimers of NAD(P)HX, a damaged form of NAD(P)H that is a result of enzymatic or heat-dependent hydration.</text>
</comment>
<dbReference type="PROSITE" id="PS01050">
    <property type="entry name" value="YJEF_C_2"/>
    <property type="match status" value="1"/>
</dbReference>
<dbReference type="Pfam" id="PF01256">
    <property type="entry name" value="Carb_kinase"/>
    <property type="match status" value="1"/>
</dbReference>
<dbReference type="GO" id="GO:0052856">
    <property type="term" value="F:NAD(P)HX epimerase activity"/>
    <property type="evidence" value="ECO:0007669"/>
    <property type="project" value="UniProtKB-UniRule"/>
</dbReference>
<evidence type="ECO:0000256" key="3">
    <source>
        <dbReference type="ARBA" id="ARBA00006001"/>
    </source>
</evidence>
<evidence type="ECO:0000256" key="1">
    <source>
        <dbReference type="ARBA" id="ARBA00000013"/>
    </source>
</evidence>
<dbReference type="Gene3D" id="3.40.50.10260">
    <property type="entry name" value="YjeF N-terminal domain"/>
    <property type="match status" value="1"/>
</dbReference>
<dbReference type="InterPro" id="IPR004443">
    <property type="entry name" value="YjeF_N_dom"/>
</dbReference>
<keyword evidence="8 17" id="KW-0521">NADP</keyword>
<evidence type="ECO:0000256" key="8">
    <source>
        <dbReference type="ARBA" id="ARBA00022857"/>
    </source>
</evidence>
<evidence type="ECO:0000259" key="20">
    <source>
        <dbReference type="PROSITE" id="PS51383"/>
    </source>
</evidence>
<evidence type="ECO:0000259" key="21">
    <source>
        <dbReference type="PROSITE" id="PS51385"/>
    </source>
</evidence>
<evidence type="ECO:0000256" key="19">
    <source>
        <dbReference type="PIRNR" id="PIRNR017184"/>
    </source>
</evidence>
<accession>A0AAU7Y0P4</accession>
<dbReference type="EC" id="5.1.99.6" evidence="19"/>
<comment type="function">
    <text evidence="18">Catalyzes the epimerization of the S- and R-forms of NAD(P)HX, a damaged form of NAD(P)H that is a result of enzymatic or heat-dependent hydration. This is a prerequisite for the S-specific NAD(P)H-hydrate dehydratase to allow the repair of both epimers of NAD(P)HX.</text>
</comment>
<dbReference type="PROSITE" id="PS51383">
    <property type="entry name" value="YJEF_C_3"/>
    <property type="match status" value="1"/>
</dbReference>
<keyword evidence="13" id="KW-0511">Multifunctional enzyme</keyword>
<dbReference type="InterPro" id="IPR029056">
    <property type="entry name" value="Ribokinase-like"/>
</dbReference>
<comment type="similarity">
    <text evidence="17">Belongs to the NnrD/CARKD family.</text>
</comment>
<evidence type="ECO:0000256" key="16">
    <source>
        <dbReference type="ARBA" id="ARBA00049209"/>
    </source>
</evidence>
<organism evidence="22">
    <name type="scientific">Pseudomonas solani</name>
    <dbReference type="NCBI Taxonomy" id="2731552"/>
    <lineage>
        <taxon>Bacteria</taxon>
        <taxon>Pseudomonadati</taxon>
        <taxon>Pseudomonadota</taxon>
        <taxon>Gammaproteobacteria</taxon>
        <taxon>Pseudomonadales</taxon>
        <taxon>Pseudomonadaceae</taxon>
        <taxon>Pseudomonas</taxon>
    </lineage>
</organism>
<feature type="binding site" evidence="17">
    <location>
        <position position="323"/>
    </location>
    <ligand>
        <name>(6S)-NADPHX</name>
        <dbReference type="ChEBI" id="CHEBI:64076"/>
    </ligand>
</feature>
<feature type="binding site" evidence="18">
    <location>
        <begin position="65"/>
        <end position="69"/>
    </location>
    <ligand>
        <name>(6S)-NADPHX</name>
        <dbReference type="ChEBI" id="CHEBI:64076"/>
    </ligand>
</feature>
<evidence type="ECO:0000256" key="15">
    <source>
        <dbReference type="ARBA" id="ARBA00048238"/>
    </source>
</evidence>
<comment type="similarity">
    <text evidence="4 19">In the C-terminal section; belongs to the NnrD/CARKD family.</text>
</comment>
<comment type="similarity">
    <text evidence="3 19">In the N-terminal section; belongs to the NnrE/AIBP family.</text>
</comment>
<keyword evidence="6 17" id="KW-0547">Nucleotide-binding</keyword>
<evidence type="ECO:0000256" key="12">
    <source>
        <dbReference type="ARBA" id="ARBA00023239"/>
    </source>
</evidence>
<comment type="catalytic activity">
    <reaction evidence="2 18 19">
        <text>(6R)-NADPHX = (6S)-NADPHX</text>
        <dbReference type="Rhea" id="RHEA:32227"/>
        <dbReference type="ChEBI" id="CHEBI:64076"/>
        <dbReference type="ChEBI" id="CHEBI:64077"/>
        <dbReference type="EC" id="5.1.99.6"/>
    </reaction>
</comment>
<feature type="binding site" evidence="18">
    <location>
        <position position="143"/>
    </location>
    <ligand>
        <name>(6S)-NADPHX</name>
        <dbReference type="ChEBI" id="CHEBI:64076"/>
    </ligand>
</feature>
<evidence type="ECO:0000256" key="5">
    <source>
        <dbReference type="ARBA" id="ARBA00022723"/>
    </source>
</evidence>
<feature type="binding site" evidence="17">
    <location>
        <begin position="407"/>
        <end position="411"/>
    </location>
    <ligand>
        <name>AMP</name>
        <dbReference type="ChEBI" id="CHEBI:456215"/>
    </ligand>
</feature>
<comment type="cofactor">
    <cofactor evidence="18 19">
        <name>K(+)</name>
        <dbReference type="ChEBI" id="CHEBI:29103"/>
    </cofactor>
    <text evidence="18 19">Binds 1 potassium ion per subunit.</text>
</comment>
<feature type="binding site" evidence="17">
    <location>
        <position position="370"/>
    </location>
    <ligand>
        <name>(6S)-NADPHX</name>
        <dbReference type="ChEBI" id="CHEBI:64076"/>
    </ligand>
</feature>
<reference evidence="22" key="1">
    <citation type="submission" date="2023-08" db="EMBL/GenBank/DDBJ databases">
        <title>Increased levels of nutrients transform a symbiont into a lethal pathobiont.</title>
        <authorList>
            <person name="Lachnit T."/>
            <person name="Ulrich L."/>
            <person name="Willmer F.M."/>
            <person name="Hasenbein T."/>
            <person name="Steiner L.X."/>
            <person name="Wolters M."/>
            <person name="Herbst E.M."/>
            <person name="Deines P."/>
        </authorList>
    </citation>
    <scope>NUCLEOTIDE SEQUENCE</scope>
    <source>
        <strain evidence="22">T3</strain>
    </source>
</reference>
<dbReference type="EC" id="4.2.1.136" evidence="19"/>
<evidence type="ECO:0000256" key="2">
    <source>
        <dbReference type="ARBA" id="ARBA00000909"/>
    </source>
</evidence>
<comment type="catalytic activity">
    <reaction evidence="15 17 19">
        <text>(6S)-NADHX + ADP = AMP + phosphate + NADH + H(+)</text>
        <dbReference type="Rhea" id="RHEA:32223"/>
        <dbReference type="ChEBI" id="CHEBI:15378"/>
        <dbReference type="ChEBI" id="CHEBI:43474"/>
        <dbReference type="ChEBI" id="CHEBI:57945"/>
        <dbReference type="ChEBI" id="CHEBI:64074"/>
        <dbReference type="ChEBI" id="CHEBI:456215"/>
        <dbReference type="ChEBI" id="CHEBI:456216"/>
        <dbReference type="EC" id="4.2.1.136"/>
    </reaction>
</comment>
<dbReference type="InterPro" id="IPR030677">
    <property type="entry name" value="Nnr"/>
</dbReference>
<dbReference type="PANTHER" id="PTHR12592:SF0">
    <property type="entry name" value="ATP-DEPENDENT (S)-NAD(P)H-HYDRATE DEHYDRATASE"/>
    <property type="match status" value="1"/>
</dbReference>
<gene>
    <name evidence="17" type="primary">nnrD</name>
    <name evidence="18" type="synonym">nnrE</name>
    <name evidence="22" type="ORF">ABS648_27555</name>
</gene>
<keyword evidence="12 17" id="KW-0456">Lyase</keyword>
<feature type="binding site" evidence="17">
    <location>
        <position position="437"/>
    </location>
    <ligand>
        <name>(6S)-NADPHX</name>
        <dbReference type="ChEBI" id="CHEBI:64076"/>
    </ligand>
</feature>
<dbReference type="AlphaFoldDB" id="A0AAU7Y0P4"/>
<dbReference type="GO" id="GO:0046872">
    <property type="term" value="F:metal ion binding"/>
    <property type="evidence" value="ECO:0007669"/>
    <property type="project" value="UniProtKB-UniRule"/>
</dbReference>
<dbReference type="EMBL" id="CP158373">
    <property type="protein sequence ID" value="XBY63646.1"/>
    <property type="molecule type" value="Genomic_DNA"/>
</dbReference>
<dbReference type="GO" id="GO:0046496">
    <property type="term" value="P:nicotinamide nucleotide metabolic process"/>
    <property type="evidence" value="ECO:0007669"/>
    <property type="project" value="UniProtKB-UniRule"/>
</dbReference>
<comment type="function">
    <text evidence="17">Catalyzes the dehydration of the S-form of NAD(P)HX at the expense of ADP, which is converted to AMP. Together with NAD(P)HX epimerase, which catalyzes the epimerization of the S- and R-forms, the enzyme allows the repair of both epimers of NAD(P)HX, a damaged form of NAD(P)H that is a result of enzymatic or heat-dependent hydration.</text>
</comment>
<keyword evidence="11 18" id="KW-0413">Isomerase</keyword>
<feature type="domain" description="YjeF C-terminal" evidence="20">
    <location>
        <begin position="227"/>
        <end position="494"/>
    </location>
</feature>
<evidence type="ECO:0000256" key="10">
    <source>
        <dbReference type="ARBA" id="ARBA00023027"/>
    </source>
</evidence>
<dbReference type="GO" id="GO:0110051">
    <property type="term" value="P:metabolite repair"/>
    <property type="evidence" value="ECO:0007669"/>
    <property type="project" value="TreeGrafter"/>
</dbReference>
<comment type="subunit">
    <text evidence="17">Homotetramer.</text>
</comment>
<feature type="binding site" evidence="18">
    <location>
        <position position="66"/>
    </location>
    <ligand>
        <name>K(+)</name>
        <dbReference type="ChEBI" id="CHEBI:29103"/>
    </ligand>
</feature>
<proteinExistence type="inferred from homology"/>
<dbReference type="PROSITE" id="PS51385">
    <property type="entry name" value="YJEF_N"/>
    <property type="match status" value="1"/>
</dbReference>
<feature type="binding site" evidence="18">
    <location>
        <begin position="132"/>
        <end position="138"/>
    </location>
    <ligand>
        <name>(6S)-NADPHX</name>
        <dbReference type="ChEBI" id="CHEBI:64076"/>
    </ligand>
</feature>
<dbReference type="Pfam" id="PF03853">
    <property type="entry name" value="YjeF_N"/>
    <property type="match status" value="1"/>
</dbReference>
<dbReference type="GO" id="GO:0005524">
    <property type="term" value="F:ATP binding"/>
    <property type="evidence" value="ECO:0007669"/>
    <property type="project" value="UniProtKB-UniRule"/>
</dbReference>
<evidence type="ECO:0000256" key="7">
    <source>
        <dbReference type="ARBA" id="ARBA00022840"/>
    </source>
</evidence>
<dbReference type="InterPro" id="IPR017953">
    <property type="entry name" value="Carbohydrate_kinase_pred_CS"/>
</dbReference>
<comment type="catalytic activity">
    <reaction evidence="16 17 19">
        <text>(6S)-NADPHX + ADP = AMP + phosphate + NADPH + H(+)</text>
        <dbReference type="Rhea" id="RHEA:32235"/>
        <dbReference type="ChEBI" id="CHEBI:15378"/>
        <dbReference type="ChEBI" id="CHEBI:43474"/>
        <dbReference type="ChEBI" id="CHEBI:57783"/>
        <dbReference type="ChEBI" id="CHEBI:64076"/>
        <dbReference type="ChEBI" id="CHEBI:456215"/>
        <dbReference type="ChEBI" id="CHEBI:456216"/>
        <dbReference type="EC" id="4.2.1.136"/>
    </reaction>
</comment>
<dbReference type="SUPFAM" id="SSF64153">
    <property type="entry name" value="YjeF N-terminal domain-like"/>
    <property type="match status" value="1"/>
</dbReference>
<evidence type="ECO:0000256" key="13">
    <source>
        <dbReference type="ARBA" id="ARBA00023268"/>
    </source>
</evidence>
<dbReference type="Gene3D" id="3.40.1190.20">
    <property type="match status" value="1"/>
</dbReference>
<dbReference type="CDD" id="cd01171">
    <property type="entry name" value="YXKO-related"/>
    <property type="match status" value="1"/>
</dbReference>
<feature type="domain" description="YjeF N-terminal" evidence="21">
    <location>
        <begin position="18"/>
        <end position="218"/>
    </location>
</feature>
<dbReference type="RefSeq" id="WP_350447139.1">
    <property type="nucleotide sequence ID" value="NZ_CP158373.1"/>
</dbReference>
<feature type="binding site" evidence="18">
    <location>
        <position position="128"/>
    </location>
    <ligand>
        <name>K(+)</name>
        <dbReference type="ChEBI" id="CHEBI:29103"/>
    </ligand>
</feature>
<comment type="similarity">
    <text evidence="18">Belongs to the NnrE/AIBP family.</text>
</comment>
<dbReference type="PANTHER" id="PTHR12592">
    <property type="entry name" value="ATP-DEPENDENT (S)-NAD(P)H-HYDRATE DEHYDRATASE FAMILY MEMBER"/>
    <property type="match status" value="1"/>
</dbReference>
<sequence length="499" mass="50690">MPDPIDDLPLVLYSSAQVRELDARLIAAGTPGFELMQRAAHATWRALRRRWPNVGELTVLAGRGNNGGDGYLIAALALRAGWRAQVLAVGDATALEGDAALARDEALSAGVPILSWNETADLQGVVVDALLGTGLVGEVREPYAEAIHCINASHLPVLAVDVPSGLCADTGRVLGVAVRADLTVTFIGLKLGLFTGAAPDRVGELVFDGLQADEAIVASQLFVARRLAVDGLDLLASRPATAHKGRYGRLLVVGGDLGTGGAALLSAESALRSGAGMVSLATRGEHVGAALSRMPEVMSVGVASANQLRGLVAASSVLVVGPGLGQGAWGRSLLSAVTAQEVPQVWDADALNLLAAGGVVLPEGCVITPHPGEAARLLGTSIADVQKDRPAAALALARRYRTTVVLKGAGSLIAGADGRLALCDRGHPAMAGAGLGDVLAGVIGALLAQGMAPFEAACLGVWLHAGAGQLLGAQGRGLAASDLIPTIRQLLEECSPCLS</sequence>
<keyword evidence="9 18" id="KW-0630">Potassium</keyword>
<dbReference type="InterPro" id="IPR000631">
    <property type="entry name" value="CARKD"/>
</dbReference>
<dbReference type="NCBIfam" id="TIGR00197">
    <property type="entry name" value="yjeF_nterm"/>
    <property type="match status" value="1"/>
</dbReference>
<evidence type="ECO:0000256" key="18">
    <source>
        <dbReference type="HAMAP-Rule" id="MF_01966"/>
    </source>
</evidence>
<dbReference type="GO" id="GO:0052855">
    <property type="term" value="F:ADP-dependent NAD(P)H-hydrate dehydratase activity"/>
    <property type="evidence" value="ECO:0007669"/>
    <property type="project" value="UniProtKB-UniRule"/>
</dbReference>
<evidence type="ECO:0000256" key="4">
    <source>
        <dbReference type="ARBA" id="ARBA00009524"/>
    </source>
</evidence>
<keyword evidence="7 17" id="KW-0067">ATP-binding</keyword>
<evidence type="ECO:0000256" key="6">
    <source>
        <dbReference type="ARBA" id="ARBA00022741"/>
    </source>
</evidence>
<evidence type="ECO:0000256" key="14">
    <source>
        <dbReference type="ARBA" id="ARBA00025153"/>
    </source>
</evidence>
<evidence type="ECO:0000256" key="17">
    <source>
        <dbReference type="HAMAP-Rule" id="MF_01965"/>
    </source>
</evidence>